<feature type="transmembrane region" description="Helical" evidence="5">
    <location>
        <begin position="9"/>
        <end position="26"/>
    </location>
</feature>
<feature type="transmembrane region" description="Helical" evidence="5">
    <location>
        <begin position="118"/>
        <end position="138"/>
    </location>
</feature>
<feature type="transmembrane region" description="Helical" evidence="5">
    <location>
        <begin position="207"/>
        <end position="224"/>
    </location>
</feature>
<reference evidence="7 8" key="1">
    <citation type="submission" date="2017-12" db="EMBL/GenBank/DDBJ databases">
        <title>Genomes of bacteria within cyanobacterial aggregates.</title>
        <authorList>
            <person name="Cai H."/>
        </authorList>
    </citation>
    <scope>NUCLEOTIDE SEQUENCE [LARGE SCALE GENOMIC DNA]</scope>
    <source>
        <strain evidence="7 8">TH16</strain>
    </source>
</reference>
<dbReference type="InterPro" id="IPR007016">
    <property type="entry name" value="O-antigen_ligase-rel_domated"/>
</dbReference>
<evidence type="ECO:0000256" key="4">
    <source>
        <dbReference type="ARBA" id="ARBA00023136"/>
    </source>
</evidence>
<keyword evidence="2 5" id="KW-0812">Transmembrane</keyword>
<dbReference type="KEGG" id="ncb:C0V82_00570"/>
<name>A0A2K9N6Y6_9PROT</name>
<dbReference type="AlphaFoldDB" id="A0A2K9N6Y6"/>
<dbReference type="GO" id="GO:0016020">
    <property type="term" value="C:membrane"/>
    <property type="evidence" value="ECO:0007669"/>
    <property type="project" value="UniProtKB-SubCell"/>
</dbReference>
<evidence type="ECO:0000313" key="7">
    <source>
        <dbReference type="EMBL" id="AUN28913.1"/>
    </source>
</evidence>
<dbReference type="EMBL" id="CP025611">
    <property type="protein sequence ID" value="AUN28913.1"/>
    <property type="molecule type" value="Genomic_DNA"/>
</dbReference>
<evidence type="ECO:0000313" key="8">
    <source>
        <dbReference type="Proteomes" id="UP000234752"/>
    </source>
</evidence>
<feature type="transmembrane region" description="Helical" evidence="5">
    <location>
        <begin position="355"/>
        <end position="371"/>
    </location>
</feature>
<dbReference type="InterPro" id="IPR051533">
    <property type="entry name" value="WaaL-like"/>
</dbReference>
<evidence type="ECO:0000259" key="6">
    <source>
        <dbReference type="Pfam" id="PF04932"/>
    </source>
</evidence>
<keyword evidence="4 5" id="KW-0472">Membrane</keyword>
<dbReference type="Pfam" id="PF04932">
    <property type="entry name" value="Wzy_C"/>
    <property type="match status" value="1"/>
</dbReference>
<feature type="transmembrane region" description="Helical" evidence="5">
    <location>
        <begin position="62"/>
        <end position="80"/>
    </location>
</feature>
<feature type="transmembrane region" description="Helical" evidence="5">
    <location>
        <begin position="160"/>
        <end position="179"/>
    </location>
</feature>
<keyword evidence="3 5" id="KW-1133">Transmembrane helix</keyword>
<dbReference type="PANTHER" id="PTHR37422:SF13">
    <property type="entry name" value="LIPOPOLYSACCHARIDE BIOSYNTHESIS PROTEIN PA4999-RELATED"/>
    <property type="match status" value="1"/>
</dbReference>
<protein>
    <recommendedName>
        <fullName evidence="6">O-antigen ligase-related domain-containing protein</fullName>
    </recommendedName>
</protein>
<evidence type="ECO:0000256" key="3">
    <source>
        <dbReference type="ARBA" id="ARBA00022989"/>
    </source>
</evidence>
<dbReference type="PANTHER" id="PTHR37422">
    <property type="entry name" value="TEICHURONIC ACID BIOSYNTHESIS PROTEIN TUAE"/>
    <property type="match status" value="1"/>
</dbReference>
<organism evidence="7 8">
    <name type="scientific">Niveispirillum cyanobacteriorum</name>
    <dbReference type="NCBI Taxonomy" id="1612173"/>
    <lineage>
        <taxon>Bacteria</taxon>
        <taxon>Pseudomonadati</taxon>
        <taxon>Pseudomonadota</taxon>
        <taxon>Alphaproteobacteria</taxon>
        <taxon>Rhodospirillales</taxon>
        <taxon>Azospirillaceae</taxon>
        <taxon>Niveispirillum</taxon>
    </lineage>
</organism>
<keyword evidence="8" id="KW-1185">Reference proteome</keyword>
<feature type="transmembrane region" description="Helical" evidence="5">
    <location>
        <begin position="186"/>
        <end position="201"/>
    </location>
</feature>
<feature type="domain" description="O-antigen ligase-related" evidence="6">
    <location>
        <begin position="190"/>
        <end position="335"/>
    </location>
</feature>
<evidence type="ECO:0000256" key="5">
    <source>
        <dbReference type="SAM" id="Phobius"/>
    </source>
</evidence>
<feature type="transmembrane region" description="Helical" evidence="5">
    <location>
        <begin position="86"/>
        <end position="106"/>
    </location>
</feature>
<proteinExistence type="predicted"/>
<evidence type="ECO:0000256" key="2">
    <source>
        <dbReference type="ARBA" id="ARBA00022692"/>
    </source>
</evidence>
<evidence type="ECO:0000256" key="1">
    <source>
        <dbReference type="ARBA" id="ARBA00004141"/>
    </source>
</evidence>
<gene>
    <name evidence="7" type="ORF">C0V82_00570</name>
</gene>
<feature type="transmembrane region" description="Helical" evidence="5">
    <location>
        <begin position="327"/>
        <end position="343"/>
    </location>
</feature>
<accession>A0A2K9N6Y6</accession>
<sequence length="400" mass="42648">MAQDGQDPAFTSIFILFGVLIMAVFVPLIPLALAPGVTALAVLFTGLSVWRRHYPRPDRFVVVALGLFLVWSGASLFWTGGGGKGITAWAGFLYIWIPGLCLLSLLPSLSDGAARRIAHWLLPAVAVGAMLLAIELLFDQPIQHLFAGSGKEALDFERDLNRASLLLALMAGPVALLLWRLGHRRLAAVALALPLLLVADSTSQSSVAALLGLVILLGLACLSWRVTAGLLAVGIVAGLTLCGPIAIWMKQVGLADADWMPLSFRHRILTWDFVAGRLGDHPWIGYGLEGSRAVPGTGGAFILPGVGPVPILPVHPHNVFQQVRLELGWIGAALVGLLLLAILRRLTRLDPAIRPMALALFGAVIFTQCFAYGAWQAWLICGMLFAGALVTLAGRIKDPS</sequence>
<feature type="transmembrane region" description="Helical" evidence="5">
    <location>
        <begin position="231"/>
        <end position="249"/>
    </location>
</feature>
<comment type="subcellular location">
    <subcellularLocation>
        <location evidence="1">Membrane</location>
        <topology evidence="1">Multi-pass membrane protein</topology>
    </subcellularLocation>
</comment>
<dbReference type="Proteomes" id="UP000234752">
    <property type="component" value="Chromosome eg_1"/>
</dbReference>